<feature type="region of interest" description="Disordered" evidence="2">
    <location>
        <begin position="124"/>
        <end position="147"/>
    </location>
</feature>
<reference evidence="3 4" key="1">
    <citation type="submission" date="2023-08" db="EMBL/GenBank/DDBJ databases">
        <title>Black Yeasts Isolated from many extreme environments.</title>
        <authorList>
            <person name="Coleine C."/>
            <person name="Stajich J.E."/>
            <person name="Selbmann L."/>
        </authorList>
    </citation>
    <scope>NUCLEOTIDE SEQUENCE [LARGE SCALE GENOMIC DNA]</scope>
    <source>
        <strain evidence="3 4">CCFEE 5910</strain>
    </source>
</reference>
<evidence type="ECO:0000313" key="4">
    <source>
        <dbReference type="Proteomes" id="UP001309876"/>
    </source>
</evidence>
<feature type="compositionally biased region" description="Basic and acidic residues" evidence="2">
    <location>
        <begin position="129"/>
        <end position="147"/>
    </location>
</feature>
<dbReference type="InterPro" id="IPR036378">
    <property type="entry name" value="FAS1_dom_sf"/>
</dbReference>
<dbReference type="InterPro" id="IPR040200">
    <property type="entry name" value="Mug57-like"/>
</dbReference>
<dbReference type="SUPFAM" id="SSF82153">
    <property type="entry name" value="FAS1 domain"/>
    <property type="match status" value="1"/>
</dbReference>
<dbReference type="Proteomes" id="UP001309876">
    <property type="component" value="Unassembled WGS sequence"/>
</dbReference>
<dbReference type="EMBL" id="JAVRRJ010000002">
    <property type="protein sequence ID" value="KAK5089178.1"/>
    <property type="molecule type" value="Genomic_DNA"/>
</dbReference>
<dbReference type="Gene3D" id="2.30.180.10">
    <property type="entry name" value="FAS1 domain"/>
    <property type="match status" value="1"/>
</dbReference>
<keyword evidence="1" id="KW-0732">Signal</keyword>
<proteinExistence type="predicted"/>
<evidence type="ECO:0008006" key="5">
    <source>
        <dbReference type="Google" id="ProtNLM"/>
    </source>
</evidence>
<name>A0AAN7T5L7_9EURO</name>
<protein>
    <recommendedName>
        <fullName evidence="5">FAS1 domain-containing protein</fullName>
    </recommendedName>
</protein>
<gene>
    <name evidence="3" type="ORF">LTR05_003402</name>
</gene>
<organism evidence="3 4">
    <name type="scientific">Lithohypha guttulata</name>
    <dbReference type="NCBI Taxonomy" id="1690604"/>
    <lineage>
        <taxon>Eukaryota</taxon>
        <taxon>Fungi</taxon>
        <taxon>Dikarya</taxon>
        <taxon>Ascomycota</taxon>
        <taxon>Pezizomycotina</taxon>
        <taxon>Eurotiomycetes</taxon>
        <taxon>Chaetothyriomycetidae</taxon>
        <taxon>Chaetothyriales</taxon>
        <taxon>Trichomeriaceae</taxon>
        <taxon>Lithohypha</taxon>
    </lineage>
</organism>
<feature type="compositionally biased region" description="Polar residues" evidence="2">
    <location>
        <begin position="62"/>
        <end position="75"/>
    </location>
</feature>
<dbReference type="PANTHER" id="PTHR28156:SF1">
    <property type="entry name" value="FAS1 DOMAIN-CONTAINING PROTEIN YDR262W"/>
    <property type="match status" value="1"/>
</dbReference>
<feature type="region of interest" description="Disordered" evidence="2">
    <location>
        <begin position="27"/>
        <end position="75"/>
    </location>
</feature>
<evidence type="ECO:0000256" key="1">
    <source>
        <dbReference type="ARBA" id="ARBA00022729"/>
    </source>
</evidence>
<dbReference type="PANTHER" id="PTHR28156">
    <property type="entry name" value="FAS1 DOMAIN-CONTAINING PROTEIN YDR262W"/>
    <property type="match status" value="1"/>
</dbReference>
<accession>A0AAN7T5L7</accession>
<dbReference type="AlphaFoldDB" id="A0AAN7T5L7"/>
<keyword evidence="4" id="KW-1185">Reference proteome</keyword>
<evidence type="ECO:0000256" key="2">
    <source>
        <dbReference type="SAM" id="MobiDB-lite"/>
    </source>
</evidence>
<comment type="caution">
    <text evidence="3">The sequence shown here is derived from an EMBL/GenBank/DDBJ whole genome shotgun (WGS) entry which is preliminary data.</text>
</comment>
<evidence type="ECO:0000313" key="3">
    <source>
        <dbReference type="EMBL" id="KAK5089178.1"/>
    </source>
</evidence>
<sequence length="240" mass="26584">MRSYLYIALLGASLTGARNIISLPDHQSKLDQIPPPPQQLHARSEQSPMASRPENLGPVIPDQSTGSGSSDSNQLTISDILPTQRQINIFASLTRDISSLSGRLESSNAASNTTLLAPLNSAMQSLPRKPWEDRPDDTSDISAQRDEDKAARNLRRFVLEHAVGVSPWEEKQKVRTLWSEENGEDRGEIWWERRGGGKDGGEERRVIMPCEVVVERVVGRVGNEVYKIGLAAGNDELFFL</sequence>